<proteinExistence type="predicted"/>
<dbReference type="Gene3D" id="3.40.630.10">
    <property type="entry name" value="Zn peptidases"/>
    <property type="match status" value="1"/>
</dbReference>
<dbReference type="PANTHER" id="PTHR43270:SF8">
    <property type="entry name" value="DI- AND TRIPEPTIDASE DUG2-RELATED"/>
    <property type="match status" value="1"/>
</dbReference>
<evidence type="ECO:0000256" key="2">
    <source>
        <dbReference type="ARBA" id="ARBA00022723"/>
    </source>
</evidence>
<dbReference type="InterPro" id="IPR002933">
    <property type="entry name" value="Peptidase_M20"/>
</dbReference>
<sequence length="392" mass="44060">MKEEEEEAGGGKESILIYGHYDVAFAEPSNWDSDPFTLCGRDGYLYGRGVSDNKGPLLASFFAVKNLMERGELKVDVTFVIEGEEESGLSLSERGLEEIIVDHMHWFGNCRAIIISNNYWIDDQRPCLTYGMRGVIDFELWVTGPSKDLHSGVDGGAVNEPMHDLTALIASLTDQQGRLAVKELLVGLQPVSEEEEARYTALQLDIDSYCKSIGVAKLRTEDRKEILKSRWSEPWISVSSIETTNRSQVFRKIPKAVVGRLSLHFVPKQEIGQLQEALRKHLHDFFRQRNSTNSLSVVFLQASGWWLGNTDHNIFRQAAKAVSEVWGIEPILVREGGSYGGVTTFLEQTLKAPAIHLPMGQASDNAHLPNERIRILNLRKGQMIMEKLLSQF</sequence>
<dbReference type="PANTHER" id="PTHR43270">
    <property type="entry name" value="BETA-ALA-HIS DIPEPTIDASE"/>
    <property type="match status" value="1"/>
</dbReference>
<keyword evidence="2" id="KW-0479">Metal-binding</keyword>
<evidence type="ECO:0000313" key="4">
    <source>
        <dbReference type="EMBL" id="CAE2341571.1"/>
    </source>
</evidence>
<dbReference type="GO" id="GO:0008233">
    <property type="term" value="F:peptidase activity"/>
    <property type="evidence" value="ECO:0007669"/>
    <property type="project" value="UniProtKB-KW"/>
</dbReference>
<dbReference type="SUPFAM" id="SSF53187">
    <property type="entry name" value="Zn-dependent exopeptidases"/>
    <property type="match status" value="1"/>
</dbReference>
<evidence type="ECO:0000256" key="3">
    <source>
        <dbReference type="ARBA" id="ARBA00022801"/>
    </source>
</evidence>
<keyword evidence="3" id="KW-0378">Hydrolase</keyword>
<organism evidence="4">
    <name type="scientific">Guillardia theta</name>
    <name type="common">Cryptophyte</name>
    <name type="synonym">Cryptomonas phi</name>
    <dbReference type="NCBI Taxonomy" id="55529"/>
    <lineage>
        <taxon>Eukaryota</taxon>
        <taxon>Cryptophyceae</taxon>
        <taxon>Pyrenomonadales</taxon>
        <taxon>Geminigeraceae</taxon>
        <taxon>Guillardia</taxon>
    </lineage>
</organism>
<dbReference type="GO" id="GO:0006508">
    <property type="term" value="P:proteolysis"/>
    <property type="evidence" value="ECO:0007669"/>
    <property type="project" value="UniProtKB-KW"/>
</dbReference>
<gene>
    <name evidence="4" type="ORF">GTHE00462_LOCUS39567</name>
</gene>
<dbReference type="GO" id="GO:0006751">
    <property type="term" value="P:glutathione catabolic process"/>
    <property type="evidence" value="ECO:0007669"/>
    <property type="project" value="TreeGrafter"/>
</dbReference>
<evidence type="ECO:0008006" key="5">
    <source>
        <dbReference type="Google" id="ProtNLM"/>
    </source>
</evidence>
<dbReference type="AlphaFoldDB" id="A0A7S4UE69"/>
<dbReference type="Gene3D" id="3.30.70.360">
    <property type="match status" value="1"/>
</dbReference>
<evidence type="ECO:0000256" key="1">
    <source>
        <dbReference type="ARBA" id="ARBA00022670"/>
    </source>
</evidence>
<keyword evidence="1" id="KW-0645">Protease</keyword>
<name>A0A7S4UE69_GUITH</name>
<dbReference type="OMA" id="CNVKFMI"/>
<dbReference type="EMBL" id="HBKN01050738">
    <property type="protein sequence ID" value="CAE2341571.1"/>
    <property type="molecule type" value="Transcribed_RNA"/>
</dbReference>
<accession>A0A7S4UE69</accession>
<protein>
    <recommendedName>
        <fullName evidence="5">Peptidase M20 dimerisation domain-containing protein</fullName>
    </recommendedName>
</protein>
<reference evidence="4" key="1">
    <citation type="submission" date="2021-01" db="EMBL/GenBank/DDBJ databases">
        <authorList>
            <person name="Corre E."/>
            <person name="Pelletier E."/>
            <person name="Niang G."/>
            <person name="Scheremetjew M."/>
            <person name="Finn R."/>
            <person name="Kale V."/>
            <person name="Holt S."/>
            <person name="Cochrane G."/>
            <person name="Meng A."/>
            <person name="Brown T."/>
            <person name="Cohen L."/>
        </authorList>
    </citation>
    <scope>NUCLEOTIDE SEQUENCE</scope>
    <source>
        <strain evidence="4">CCMP 2712</strain>
    </source>
</reference>
<dbReference type="InterPro" id="IPR051458">
    <property type="entry name" value="Cyt/Met_Dipeptidase"/>
</dbReference>
<dbReference type="GO" id="GO:0046872">
    <property type="term" value="F:metal ion binding"/>
    <property type="evidence" value="ECO:0007669"/>
    <property type="project" value="UniProtKB-KW"/>
</dbReference>
<dbReference type="Pfam" id="PF01546">
    <property type="entry name" value="Peptidase_M20"/>
    <property type="match status" value="1"/>
</dbReference>